<evidence type="ECO:0000313" key="9">
    <source>
        <dbReference type="EnsemblMetazoa" id="AALFPA23_010331.P14413"/>
    </source>
</evidence>
<feature type="region of interest" description="Disordered" evidence="6">
    <location>
        <begin position="235"/>
        <end position="268"/>
    </location>
</feature>
<dbReference type="Pfam" id="PF05380">
    <property type="entry name" value="Peptidase_A17"/>
    <property type="match status" value="1"/>
</dbReference>
<dbReference type="InterPro" id="IPR043128">
    <property type="entry name" value="Rev_trsase/Diguanyl_cyclase"/>
</dbReference>
<evidence type="ECO:0000256" key="3">
    <source>
        <dbReference type="ARBA" id="ARBA00022833"/>
    </source>
</evidence>
<dbReference type="InterPro" id="IPR040676">
    <property type="entry name" value="DUF5641"/>
</dbReference>
<feature type="coiled-coil region" evidence="5">
    <location>
        <begin position="158"/>
        <end position="227"/>
    </location>
</feature>
<dbReference type="Gene3D" id="3.30.40.10">
    <property type="entry name" value="Zinc/RING finger domain, C3HC4 (zinc finger)"/>
    <property type="match status" value="1"/>
</dbReference>
<dbReference type="SUPFAM" id="SSF56672">
    <property type="entry name" value="DNA/RNA polymerases"/>
    <property type="match status" value="1"/>
</dbReference>
<dbReference type="Pfam" id="PF17921">
    <property type="entry name" value="Integrase_H2C2"/>
    <property type="match status" value="1"/>
</dbReference>
<dbReference type="CDD" id="cd01644">
    <property type="entry name" value="RT_pepA17"/>
    <property type="match status" value="1"/>
</dbReference>
<feature type="region of interest" description="Disordered" evidence="6">
    <location>
        <begin position="54"/>
        <end position="157"/>
    </location>
</feature>
<dbReference type="InterPro" id="IPR019787">
    <property type="entry name" value="Znf_PHD-finger"/>
</dbReference>
<keyword evidence="3" id="KW-0862">Zinc</keyword>
<dbReference type="InterPro" id="IPR011011">
    <property type="entry name" value="Znf_FYVE_PHD"/>
</dbReference>
<feature type="compositionally biased region" description="Basic and acidic residues" evidence="6">
    <location>
        <begin position="1987"/>
        <end position="1998"/>
    </location>
</feature>
<feature type="compositionally biased region" description="Basic and acidic residues" evidence="6">
    <location>
        <begin position="124"/>
        <end position="138"/>
    </location>
</feature>
<feature type="compositionally biased region" description="Polar residues" evidence="6">
    <location>
        <begin position="144"/>
        <end position="157"/>
    </location>
</feature>
<dbReference type="RefSeq" id="XP_062703806.1">
    <property type="nucleotide sequence ID" value="XM_062847822.1"/>
</dbReference>
<proteinExistence type="predicted"/>
<dbReference type="PANTHER" id="PTHR47331:SF5">
    <property type="entry name" value="RIBONUCLEASE H"/>
    <property type="match status" value="1"/>
</dbReference>
<dbReference type="Pfam" id="PF03564">
    <property type="entry name" value="DUF1759"/>
    <property type="match status" value="1"/>
</dbReference>
<dbReference type="Gene3D" id="3.30.420.10">
    <property type="entry name" value="Ribonuclease H-like superfamily/Ribonuclease H"/>
    <property type="match status" value="1"/>
</dbReference>
<dbReference type="Pfam" id="PF00628">
    <property type="entry name" value="PHD"/>
    <property type="match status" value="1"/>
</dbReference>
<dbReference type="PROSITE" id="PS50994">
    <property type="entry name" value="INTEGRASE"/>
    <property type="match status" value="1"/>
</dbReference>
<dbReference type="InterPro" id="IPR041588">
    <property type="entry name" value="Integrase_H2C2"/>
</dbReference>
<feature type="domain" description="PHD-type" evidence="7">
    <location>
        <begin position="7"/>
        <end position="56"/>
    </location>
</feature>
<feature type="compositionally biased region" description="Basic and acidic residues" evidence="6">
    <location>
        <begin position="241"/>
        <end position="261"/>
    </location>
</feature>
<dbReference type="InterPro" id="IPR036397">
    <property type="entry name" value="RNaseH_sf"/>
</dbReference>
<dbReference type="Proteomes" id="UP000069940">
    <property type="component" value="Unassembled WGS sequence"/>
</dbReference>
<dbReference type="InterPro" id="IPR013083">
    <property type="entry name" value="Znf_RING/FYVE/PHD"/>
</dbReference>
<keyword evidence="5" id="KW-0175">Coiled coil</keyword>
<evidence type="ECO:0000256" key="1">
    <source>
        <dbReference type="ARBA" id="ARBA00022723"/>
    </source>
</evidence>
<dbReference type="InterPro" id="IPR005312">
    <property type="entry name" value="DUF1759"/>
</dbReference>
<feature type="domain" description="Integrase catalytic" evidence="8">
    <location>
        <begin position="1661"/>
        <end position="1846"/>
    </location>
</feature>
<reference evidence="9" key="2">
    <citation type="submission" date="2025-05" db="UniProtKB">
        <authorList>
            <consortium name="EnsemblMetazoa"/>
        </authorList>
    </citation>
    <scope>IDENTIFICATION</scope>
    <source>
        <strain evidence="9">Foshan</strain>
    </source>
</reference>
<keyword evidence="1" id="KW-0479">Metal-binding</keyword>
<evidence type="ECO:0000313" key="10">
    <source>
        <dbReference type="Proteomes" id="UP000069940"/>
    </source>
</evidence>
<dbReference type="Gene3D" id="3.10.10.10">
    <property type="entry name" value="HIV Type 1 Reverse Transcriptase, subunit A, domain 1"/>
    <property type="match status" value="1"/>
</dbReference>
<evidence type="ECO:0000256" key="6">
    <source>
        <dbReference type="SAM" id="MobiDB-lite"/>
    </source>
</evidence>
<keyword evidence="2 4" id="KW-0863">Zinc-finger</keyword>
<sequence>MSHEQDGFDCNKCEKPNSFENMVMCDACLDWYHLGCAGVTPGIEHRPWHCEKCTPPVPPSIGTSLDKDKRNKKLPAKDAAGSINPENSRKKDGDRVDHEKHGASLLTGSGLKNVPPRASSAVEKTPKKHPDISKRAETVKGSVRASTHSSRGSIQVSLQRLEEKRKLELQKLENQRRELEQERARLRKEKELEEQENAIARQQLRDLEQYLEEKHELEEQLEDEIVSQCTSRSRKSMTRQWLEDQESRDGVRREKCEKEEASVAGVSAAGRSSNEIEITANTAPMFSKSKPAASERRATVEIGNRHRFEKEMEARVNEEIITQPNANQLAARQLWPKKLPSFSGDPEEWPIFYSSYLDSNSACGFSPVENIIRLRECLVGPAREAVVTKLMFPHAVPSIMETLRRLYGRPELLVKNLLAKVRRLDAPKPERLDTLVNFGMAVQQLCDHLEAANLRSHLTNPTLLEELVEKLPAAIKLDWVRHKRLFVDPSLKEFGEFMDRLVVDASEVTTLIPPKSSGSNSERTKSNQKAHIHTHNENADTSRNDPPRKPCPICAKLDHRVRNCDEFKQLCLEARLNAVEKNKLCEICLYNHGNWPCKSRYFCNIGDCRARHHPLLHRDAEATVVRADCKAHRIATSAVLFRVVPITLHNGTRNMDSFAFLDEGSSHTLIDASVTRSLGIVGIAEPLELTWTSNVNRKENLSERVDLVISARGAQERFKLSDARTVAALNLPKQNLQMDEMASRFKHLRDVPMASFQNAEPKVLIGLRNLELLVPIESRVGRPNEPIAVRSVLGWTIYGPSGMNPDARPFFGIHGHKTIAERELNEMIRQQFVLEDTGISPSPLPESAEITRAREILERTTVREDGRFVTGLLWRNDEICFPDSLPMAIKRLRNLESKLAKNPDLCDNVHRQIQEYIERGYAHKAKRDELQEANPDRVWYLPLNIVTHPKKPEKIRLVWDAAAKVNGVSLNSQLLKGPDLLVQLPGVICKFRERRVGFGGDIEKMFHQIRIKPEDTHSQRFLFRFNTSQQPDVYIMDVATFGATCSPCAAQFVMHRNAEESAIEFPEAALAIKEKTYMDDYFDSADTPEEASERALQVKLIHSRGGFNMRNWVSNSIHVLQSLGVASEQRLLSIDCSKEEKRQRVLGIAWDPEKDVFVFSTSWHSDLTPYVFEDRRPTKRIALRIIMSLFDPLGLLAPFLIHGRMLIQDLWRLGLDWDANVGDKEHEKWRRWISLLPSITELEIPRHYFGSAHPSSYGSLQLHVFTDASEMGYGCAAYFRLVCDGQVQCSLIMARSKVAPLKYQSIPRMELQAALLGARMLHTVSDNHSLPIAHKYIHTDSEVVLAWIRSTHRNYKQFVACRIGEILSLTEPRNWRYVPSKENLADCLTKWGKDTVPDSNGRWFNGRNSFLYSDMDDWPKQKQVPETIEELRAHLLLHNISVPEGLIDVGRFSKWKVLLRTVALVHRFVSNCRRKTAGLPIEAVTTSASVHKNHTMRPSIPLRQHEYLQAEQLLWRVAQNDAYPDETKILLSNRDESHLDKWVSLEKSSPLYRLSPFADQFGVIRVEGRTVNASYATFDARFPIILPKDHTITTLLLSDYHRQYGHANRETVVNEVRQRFYIFNLRSAIDKVMRSCQRCKLTKCQPQVPRMAPLPEERLTPFIRPFSYVGVDYLGPLETFVGRRQEKRYVAVFTCLVTRAIHLEVAHNLSTDSCIMAVRRFVRRRGPPVEIFSDNGTNFVGASNELAKQIKHINNECAETFTDARTKWTFNPPSAPHMGGVWERMVRSVKEAIRALDDGRKLNDEILLTVLAEAEGFINSRPLTYMPQGSADGEAITPNHFLLGRSSGMQDPLRTPVDLASALRSSYQRSQFLSDAVWQRWLKEYFPTLNKRSKWFTDGKPVQVGDLVYVAEGSRRTWVRGQVMQVIVGSDGRVRQAIIRTAGGKELKRPVVKLAVMEVAGSESFTDPKGPHQDPRGGGCSGTTAKLRQDNDNPKNDRQSGLSEAS</sequence>
<reference evidence="10" key="1">
    <citation type="journal article" date="2015" name="Proc. Natl. Acad. Sci. U.S.A.">
        <title>Genome sequence of the Asian Tiger mosquito, Aedes albopictus, reveals insights into its biology, genetics, and evolution.</title>
        <authorList>
            <person name="Chen X.G."/>
            <person name="Jiang X."/>
            <person name="Gu J."/>
            <person name="Xu M."/>
            <person name="Wu Y."/>
            <person name="Deng Y."/>
            <person name="Zhang C."/>
            <person name="Bonizzoni M."/>
            <person name="Dermauw W."/>
            <person name="Vontas J."/>
            <person name="Armbruster P."/>
            <person name="Huang X."/>
            <person name="Yang Y."/>
            <person name="Zhang H."/>
            <person name="He W."/>
            <person name="Peng H."/>
            <person name="Liu Y."/>
            <person name="Wu K."/>
            <person name="Chen J."/>
            <person name="Lirakis M."/>
            <person name="Topalis P."/>
            <person name="Van Leeuwen T."/>
            <person name="Hall A.B."/>
            <person name="Jiang X."/>
            <person name="Thorpe C."/>
            <person name="Mueller R.L."/>
            <person name="Sun C."/>
            <person name="Waterhouse R.M."/>
            <person name="Yan G."/>
            <person name="Tu Z.J."/>
            <person name="Fang X."/>
            <person name="James A.A."/>
        </authorList>
    </citation>
    <scope>NUCLEOTIDE SEQUENCE [LARGE SCALE GENOMIC DNA]</scope>
    <source>
        <strain evidence="10">Foshan</strain>
    </source>
</reference>
<dbReference type="Gene3D" id="1.10.340.70">
    <property type="match status" value="1"/>
</dbReference>
<dbReference type="InterPro" id="IPR008042">
    <property type="entry name" value="Retrotrans_Pao"/>
</dbReference>
<organism evidence="9 10">
    <name type="scientific">Aedes albopictus</name>
    <name type="common">Asian tiger mosquito</name>
    <name type="synonym">Stegomyia albopicta</name>
    <dbReference type="NCBI Taxonomy" id="7160"/>
    <lineage>
        <taxon>Eukaryota</taxon>
        <taxon>Metazoa</taxon>
        <taxon>Ecdysozoa</taxon>
        <taxon>Arthropoda</taxon>
        <taxon>Hexapoda</taxon>
        <taxon>Insecta</taxon>
        <taxon>Pterygota</taxon>
        <taxon>Neoptera</taxon>
        <taxon>Endopterygota</taxon>
        <taxon>Diptera</taxon>
        <taxon>Nematocera</taxon>
        <taxon>Culicoidea</taxon>
        <taxon>Culicidae</taxon>
        <taxon>Culicinae</taxon>
        <taxon>Aedini</taxon>
        <taxon>Aedes</taxon>
        <taxon>Stegomyia</taxon>
    </lineage>
</organism>
<dbReference type="PANTHER" id="PTHR47331">
    <property type="entry name" value="PHD-TYPE DOMAIN-CONTAINING PROTEIN"/>
    <property type="match status" value="1"/>
</dbReference>
<evidence type="ECO:0000256" key="2">
    <source>
        <dbReference type="ARBA" id="ARBA00022771"/>
    </source>
</evidence>
<dbReference type="GeneID" id="134286238"/>
<feature type="compositionally biased region" description="Basic and acidic residues" evidence="6">
    <location>
        <begin position="534"/>
        <end position="546"/>
    </location>
</feature>
<evidence type="ECO:0000256" key="5">
    <source>
        <dbReference type="SAM" id="Coils"/>
    </source>
</evidence>
<protein>
    <submittedName>
        <fullName evidence="9">Uncharacterized protein</fullName>
    </submittedName>
</protein>
<evidence type="ECO:0000256" key="4">
    <source>
        <dbReference type="PROSITE-ProRule" id="PRU00146"/>
    </source>
</evidence>
<evidence type="ECO:0000259" key="7">
    <source>
        <dbReference type="PROSITE" id="PS50016"/>
    </source>
</evidence>
<dbReference type="InterPro" id="IPR001965">
    <property type="entry name" value="Znf_PHD"/>
</dbReference>
<name>A0ABM1YLU4_AEDAL</name>
<dbReference type="InterPro" id="IPR019786">
    <property type="entry name" value="Zinc_finger_PHD-type_CS"/>
</dbReference>
<feature type="region of interest" description="Disordered" evidence="6">
    <location>
        <begin position="512"/>
        <end position="546"/>
    </location>
</feature>
<dbReference type="PROSITE" id="PS50016">
    <property type="entry name" value="ZF_PHD_2"/>
    <property type="match status" value="1"/>
</dbReference>
<dbReference type="Pfam" id="PF18701">
    <property type="entry name" value="DUF5641"/>
    <property type="match status" value="1"/>
</dbReference>
<keyword evidence="10" id="KW-1185">Reference proteome</keyword>
<evidence type="ECO:0000259" key="8">
    <source>
        <dbReference type="PROSITE" id="PS50994"/>
    </source>
</evidence>
<dbReference type="PROSITE" id="PS01359">
    <property type="entry name" value="ZF_PHD_1"/>
    <property type="match status" value="1"/>
</dbReference>
<feature type="compositionally biased region" description="Basic and acidic residues" evidence="6">
    <location>
        <begin position="87"/>
        <end position="102"/>
    </location>
</feature>
<dbReference type="InterPro" id="IPR012337">
    <property type="entry name" value="RNaseH-like_sf"/>
</dbReference>
<dbReference type="InterPro" id="IPR001584">
    <property type="entry name" value="Integrase_cat-core"/>
</dbReference>
<accession>A0ABM1YLU4</accession>
<dbReference type="SMART" id="SM00249">
    <property type="entry name" value="PHD"/>
    <property type="match status" value="1"/>
</dbReference>
<dbReference type="Gene3D" id="3.30.70.270">
    <property type="match status" value="1"/>
</dbReference>
<dbReference type="SUPFAM" id="SSF53098">
    <property type="entry name" value="Ribonuclease H-like"/>
    <property type="match status" value="1"/>
</dbReference>
<dbReference type="EnsemblMetazoa" id="AALFPA23_010331.R14413">
    <property type="protein sequence ID" value="AALFPA23_010331.P14413"/>
    <property type="gene ID" value="AALFPA23_010331"/>
</dbReference>
<dbReference type="InterPro" id="IPR043502">
    <property type="entry name" value="DNA/RNA_pol_sf"/>
</dbReference>
<feature type="region of interest" description="Disordered" evidence="6">
    <location>
        <begin position="1963"/>
        <end position="2006"/>
    </location>
</feature>
<dbReference type="SUPFAM" id="SSF57903">
    <property type="entry name" value="FYVE/PHD zinc finger"/>
    <property type="match status" value="1"/>
</dbReference>